<dbReference type="Proteomes" id="UP000289022">
    <property type="component" value="Unassembled WGS sequence"/>
</dbReference>
<reference evidence="1 2" key="1">
    <citation type="submission" date="2018-11" db="EMBL/GenBank/DDBJ databases">
        <title>Genetic determinants and prediction of antibiotic resistance phenotypes in Helicobacter pylori.</title>
        <authorList>
            <person name="Wagner K."/>
        </authorList>
    </citation>
    <scope>NUCLEOTIDE SEQUENCE [LARGE SCALE GENOMIC DNA]</scope>
    <source>
        <strain evidence="1 2">ZH70</strain>
    </source>
</reference>
<comment type="caution">
    <text evidence="1">The sequence shown here is derived from an EMBL/GenBank/DDBJ whole genome shotgun (WGS) entry which is preliminary data.</text>
</comment>
<protein>
    <submittedName>
        <fullName evidence="1">Bifunctional diaminohydroxyphosphoribosylaminopyrimidine deaminase/5-amino-6-(5-phosphoribosylamino)uracil reductase</fullName>
    </submittedName>
</protein>
<evidence type="ECO:0000313" key="1">
    <source>
        <dbReference type="EMBL" id="RVZ14888.1"/>
    </source>
</evidence>
<name>A0A438VWB3_HELPX</name>
<gene>
    <name evidence="1" type="ORF">EC518_14350</name>
</gene>
<organism evidence="1 2">
    <name type="scientific">Helicobacter pylori</name>
    <name type="common">Campylobacter pylori</name>
    <dbReference type="NCBI Taxonomy" id="210"/>
    <lineage>
        <taxon>Bacteria</taxon>
        <taxon>Pseudomonadati</taxon>
        <taxon>Campylobacterota</taxon>
        <taxon>Epsilonproteobacteria</taxon>
        <taxon>Campylobacterales</taxon>
        <taxon>Helicobacteraceae</taxon>
        <taxon>Helicobacter</taxon>
    </lineage>
</organism>
<evidence type="ECO:0000313" key="2">
    <source>
        <dbReference type="Proteomes" id="UP000289022"/>
    </source>
</evidence>
<feature type="non-terminal residue" evidence="1">
    <location>
        <position position="1"/>
    </location>
</feature>
<dbReference type="AlphaFoldDB" id="A0A438VWB3"/>
<accession>A0A438VWB3</accession>
<proteinExistence type="predicted"/>
<sequence length="37" mass="4197">SMINEAFNALALKTPFKGRLLHAQILENEALLWIENS</sequence>
<dbReference type="EMBL" id="RJGP01001478">
    <property type="protein sequence ID" value="RVZ14888.1"/>
    <property type="molecule type" value="Genomic_DNA"/>
</dbReference>